<dbReference type="Proteomes" id="UP000272942">
    <property type="component" value="Unassembled WGS sequence"/>
</dbReference>
<evidence type="ECO:0000313" key="3">
    <source>
        <dbReference type="WBParaSite" id="ECPE_0000519401-mRNA-1"/>
    </source>
</evidence>
<accession>A0A183ADZ7</accession>
<dbReference type="WBParaSite" id="ECPE_0000519401-mRNA-1">
    <property type="protein sequence ID" value="ECPE_0000519401-mRNA-1"/>
    <property type="gene ID" value="ECPE_0000519401"/>
</dbReference>
<organism evidence="3">
    <name type="scientific">Echinostoma caproni</name>
    <dbReference type="NCBI Taxonomy" id="27848"/>
    <lineage>
        <taxon>Eukaryota</taxon>
        <taxon>Metazoa</taxon>
        <taxon>Spiralia</taxon>
        <taxon>Lophotrochozoa</taxon>
        <taxon>Platyhelminthes</taxon>
        <taxon>Trematoda</taxon>
        <taxon>Digenea</taxon>
        <taxon>Plagiorchiida</taxon>
        <taxon>Echinostomata</taxon>
        <taxon>Echinostomatoidea</taxon>
        <taxon>Echinostomatidae</taxon>
        <taxon>Echinostoma</taxon>
    </lineage>
</organism>
<dbReference type="OrthoDB" id="311172at2759"/>
<evidence type="ECO:0000313" key="2">
    <source>
        <dbReference type="Proteomes" id="UP000272942"/>
    </source>
</evidence>
<name>A0A183ADZ7_9TREM</name>
<evidence type="ECO:0000313" key="1">
    <source>
        <dbReference type="EMBL" id="VDP74768.1"/>
    </source>
</evidence>
<reference evidence="1 2" key="2">
    <citation type="submission" date="2018-11" db="EMBL/GenBank/DDBJ databases">
        <authorList>
            <consortium name="Pathogen Informatics"/>
        </authorList>
    </citation>
    <scope>NUCLEOTIDE SEQUENCE [LARGE SCALE GENOMIC DNA]</scope>
    <source>
        <strain evidence="1 2">Egypt</strain>
    </source>
</reference>
<gene>
    <name evidence="1" type="ORF">ECPE_LOCUS5182</name>
</gene>
<dbReference type="AlphaFoldDB" id="A0A183ADZ7"/>
<dbReference type="Gene3D" id="3.30.420.40">
    <property type="match status" value="1"/>
</dbReference>
<proteinExistence type="predicted"/>
<protein>
    <submittedName>
        <fullName evidence="3">NYN domain-containing protein</fullName>
    </submittedName>
</protein>
<reference evidence="3" key="1">
    <citation type="submission" date="2016-06" db="UniProtKB">
        <authorList>
            <consortium name="WormBaseParasite"/>
        </authorList>
    </citation>
    <scope>IDENTIFICATION</scope>
</reference>
<dbReference type="EMBL" id="UZAN01042030">
    <property type="protein sequence ID" value="VDP74768.1"/>
    <property type="molecule type" value="Genomic_DNA"/>
</dbReference>
<keyword evidence="2" id="KW-1185">Reference proteome</keyword>
<sequence length="153" mass="17490">EEAYEPCTRACSPFLCNLSPLKFSIFLPTLSLNFPSFSHFFIQMDSQNTATKTDAQICIVGDCTNFQSKVELQFYFHSLGVTECHFPMDNVRRIIYEHFRITNPLGLLSAFYRNFDKSHVARLCVHIVIIDRKPLHTIQQLSGCFISNLTAGC</sequence>